<proteinExistence type="predicted"/>
<evidence type="ECO:0000313" key="1">
    <source>
        <dbReference type="EMBL" id="KAK1740582.1"/>
    </source>
</evidence>
<name>A0AAD8Y6T6_9STRA</name>
<dbReference type="Proteomes" id="UP001224775">
    <property type="component" value="Unassembled WGS sequence"/>
</dbReference>
<dbReference type="EMBL" id="JATAAI010000015">
    <property type="protein sequence ID" value="KAK1740582.1"/>
    <property type="molecule type" value="Genomic_DNA"/>
</dbReference>
<protein>
    <submittedName>
        <fullName evidence="1">Uncharacterized protein</fullName>
    </submittedName>
</protein>
<organism evidence="1 2">
    <name type="scientific">Skeletonema marinoi</name>
    <dbReference type="NCBI Taxonomy" id="267567"/>
    <lineage>
        <taxon>Eukaryota</taxon>
        <taxon>Sar</taxon>
        <taxon>Stramenopiles</taxon>
        <taxon>Ochrophyta</taxon>
        <taxon>Bacillariophyta</taxon>
        <taxon>Coscinodiscophyceae</taxon>
        <taxon>Thalassiosirophycidae</taxon>
        <taxon>Thalassiosirales</taxon>
        <taxon>Skeletonemataceae</taxon>
        <taxon>Skeletonema</taxon>
        <taxon>Skeletonema marinoi-dohrnii complex</taxon>
    </lineage>
</organism>
<accession>A0AAD8Y6T6</accession>
<dbReference type="AlphaFoldDB" id="A0AAD8Y6T6"/>
<reference evidence="1" key="1">
    <citation type="submission" date="2023-06" db="EMBL/GenBank/DDBJ databases">
        <title>Survivors Of The Sea: Transcriptome response of Skeletonema marinoi to long-term dormancy.</title>
        <authorList>
            <person name="Pinder M.I.M."/>
            <person name="Kourtchenko O."/>
            <person name="Robertson E.K."/>
            <person name="Larsson T."/>
            <person name="Maumus F."/>
            <person name="Osuna-Cruz C.M."/>
            <person name="Vancaester E."/>
            <person name="Stenow R."/>
            <person name="Vandepoele K."/>
            <person name="Ploug H."/>
            <person name="Bruchert V."/>
            <person name="Godhe A."/>
            <person name="Topel M."/>
        </authorList>
    </citation>
    <scope>NUCLEOTIDE SEQUENCE</scope>
    <source>
        <strain evidence="1">R05AC</strain>
    </source>
</reference>
<evidence type="ECO:0000313" key="2">
    <source>
        <dbReference type="Proteomes" id="UP001224775"/>
    </source>
</evidence>
<gene>
    <name evidence="1" type="ORF">QTG54_008677</name>
</gene>
<sequence length="80" mass="8774">MQPALHEEGWSQPVCETVTYVTPRPLPNASIFSLVSGVVHFVVVLNSEHLSPQSQQHAFFSALDFVVGGVNNNEDDMMCS</sequence>
<keyword evidence="2" id="KW-1185">Reference proteome</keyword>
<comment type="caution">
    <text evidence="1">The sequence shown here is derived from an EMBL/GenBank/DDBJ whole genome shotgun (WGS) entry which is preliminary data.</text>
</comment>